<evidence type="ECO:0000256" key="1">
    <source>
        <dbReference type="SAM" id="Coils"/>
    </source>
</evidence>
<keyword evidence="3" id="KW-0812">Transmembrane</keyword>
<feature type="region of interest" description="Disordered" evidence="2">
    <location>
        <begin position="1"/>
        <end position="70"/>
    </location>
</feature>
<protein>
    <submittedName>
        <fullName evidence="4">Uncharacterized protein</fullName>
    </submittedName>
</protein>
<dbReference type="EMBL" id="KZ993059">
    <property type="protein sequence ID" value="RKP05683.1"/>
    <property type="molecule type" value="Genomic_DNA"/>
</dbReference>
<organism evidence="4 5">
    <name type="scientific">Thamnocephalis sphaerospora</name>
    <dbReference type="NCBI Taxonomy" id="78915"/>
    <lineage>
        <taxon>Eukaryota</taxon>
        <taxon>Fungi</taxon>
        <taxon>Fungi incertae sedis</taxon>
        <taxon>Zoopagomycota</taxon>
        <taxon>Zoopagomycotina</taxon>
        <taxon>Zoopagomycetes</taxon>
        <taxon>Zoopagales</taxon>
        <taxon>Sigmoideomycetaceae</taxon>
        <taxon>Thamnocephalis</taxon>
    </lineage>
</organism>
<dbReference type="STRING" id="78915.A0A4P9XIX2"/>
<feature type="transmembrane region" description="Helical" evidence="3">
    <location>
        <begin position="207"/>
        <end position="226"/>
    </location>
</feature>
<name>A0A4P9XIX2_9FUNG</name>
<keyword evidence="1" id="KW-0175">Coiled coil</keyword>
<evidence type="ECO:0000313" key="5">
    <source>
        <dbReference type="Proteomes" id="UP000271241"/>
    </source>
</evidence>
<feature type="coiled-coil region" evidence="1">
    <location>
        <begin position="278"/>
        <end position="347"/>
    </location>
</feature>
<evidence type="ECO:0000313" key="4">
    <source>
        <dbReference type="EMBL" id="RKP05683.1"/>
    </source>
</evidence>
<keyword evidence="5" id="KW-1185">Reference proteome</keyword>
<feature type="region of interest" description="Disordered" evidence="2">
    <location>
        <begin position="401"/>
        <end position="436"/>
    </location>
</feature>
<evidence type="ECO:0000256" key="3">
    <source>
        <dbReference type="SAM" id="Phobius"/>
    </source>
</evidence>
<dbReference type="Proteomes" id="UP000271241">
    <property type="component" value="Unassembled WGS sequence"/>
</dbReference>
<dbReference type="PANTHER" id="PTHR42032">
    <property type="entry name" value="YALI0E30679P"/>
    <property type="match status" value="1"/>
</dbReference>
<reference evidence="5" key="1">
    <citation type="journal article" date="2018" name="Nat. Microbiol.">
        <title>Leveraging single-cell genomics to expand the fungal tree of life.</title>
        <authorList>
            <person name="Ahrendt S.R."/>
            <person name="Quandt C.A."/>
            <person name="Ciobanu D."/>
            <person name="Clum A."/>
            <person name="Salamov A."/>
            <person name="Andreopoulos B."/>
            <person name="Cheng J.F."/>
            <person name="Woyke T."/>
            <person name="Pelin A."/>
            <person name="Henrissat B."/>
            <person name="Reynolds N.K."/>
            <person name="Benny G.L."/>
            <person name="Smith M.E."/>
            <person name="James T.Y."/>
            <person name="Grigoriev I.V."/>
        </authorList>
    </citation>
    <scope>NUCLEOTIDE SEQUENCE [LARGE SCALE GENOMIC DNA]</scope>
    <source>
        <strain evidence="5">RSA 1356</strain>
    </source>
</reference>
<evidence type="ECO:0000256" key="2">
    <source>
        <dbReference type="SAM" id="MobiDB-lite"/>
    </source>
</evidence>
<dbReference type="AlphaFoldDB" id="A0A4P9XIX2"/>
<gene>
    <name evidence="4" type="ORF">THASP1DRAFT_32479</name>
</gene>
<feature type="transmembrane region" description="Helical" evidence="3">
    <location>
        <begin position="157"/>
        <end position="178"/>
    </location>
</feature>
<dbReference type="OrthoDB" id="10263751at2759"/>
<sequence>MSDSASSNEGRAPIIEPSAYSTGMFTSVRPGPNGYRQRKHATKSQQPRSASAGGVQQQQQQQQQQEEEDDDLFNLWNDADERWTEEEREMFAALLDEMARKKRAAYGEDLTGGESAAEVAAASLIATGRIGQVPVLLTVVPAMGSLFFGSAKAWGDSIALLAIGWLLYYITQFPWDVYETARLRTRVHLLRRRDPVRLARLQRYESIALIATFVAPVVAALSISLLRGQMTALSHISPGSVLLYVLATLMRPFTHVTTGLRRRAARLRRELTWNPHEADRLRLQMTDIEDQVAELRLLVVREDEMSAIKEEVLAKVERAVRHVKSVARKEERQLMEVKERVSHVEDRVSGAEEWLEQQQVQQAHQNLLVRCVFEPVEVLKEMAQIGRGRAKATVTANTGVVGEVSDEDAEDQAARQPDDADTDHARSVARVTSRTH</sequence>
<keyword evidence="3" id="KW-0472">Membrane</keyword>
<proteinExistence type="predicted"/>
<accession>A0A4P9XIX2</accession>
<keyword evidence="3" id="KW-1133">Transmembrane helix</keyword>
<dbReference type="PANTHER" id="PTHR42032:SF1">
    <property type="entry name" value="YALI0E30679P"/>
    <property type="match status" value="1"/>
</dbReference>
<feature type="transmembrane region" description="Helical" evidence="3">
    <location>
        <begin position="232"/>
        <end position="253"/>
    </location>
</feature>
<feature type="compositionally biased region" description="Basic and acidic residues" evidence="2">
    <location>
        <begin position="412"/>
        <end position="426"/>
    </location>
</feature>